<dbReference type="CDD" id="cd16430">
    <property type="entry name" value="TraB"/>
    <property type="match status" value="1"/>
</dbReference>
<keyword evidence="1" id="KW-0175">Coiled coil</keyword>
<feature type="region of interest" description="Disordered" evidence="2">
    <location>
        <begin position="180"/>
        <end position="199"/>
    </location>
</feature>
<reference evidence="4" key="1">
    <citation type="submission" date="2022-09" db="EMBL/GenBank/DDBJ databases">
        <title>Intensive care unit water sources are persistently colonized with multi-drug resistant bacteria and are the site of extensive horizontal gene transfer of antibiotic resistance genes.</title>
        <authorList>
            <person name="Diorio-Toth L."/>
        </authorList>
    </citation>
    <scope>NUCLEOTIDE SEQUENCE</scope>
    <source>
        <strain evidence="4">GD03843</strain>
    </source>
</reference>
<dbReference type="AlphaFoldDB" id="A0AA42LSC9"/>
<proteinExistence type="predicted"/>
<accession>A0AA42LSC9</accession>
<organism evidence="4 5">
    <name type="scientific">Achromobacter spanius</name>
    <dbReference type="NCBI Taxonomy" id="217203"/>
    <lineage>
        <taxon>Bacteria</taxon>
        <taxon>Pseudomonadati</taxon>
        <taxon>Pseudomonadota</taxon>
        <taxon>Betaproteobacteria</taxon>
        <taxon>Burkholderiales</taxon>
        <taxon>Alcaligenaceae</taxon>
        <taxon>Achromobacter</taxon>
    </lineage>
</organism>
<dbReference type="InterPro" id="IPR005498">
    <property type="entry name" value="T4SS_VirB10/TraB/TrbI"/>
</dbReference>
<keyword evidence="3" id="KW-0472">Membrane</keyword>
<dbReference type="Proteomes" id="UP001161094">
    <property type="component" value="Unassembled WGS sequence"/>
</dbReference>
<feature type="transmembrane region" description="Helical" evidence="3">
    <location>
        <begin position="20"/>
        <end position="38"/>
    </location>
</feature>
<feature type="coiled-coil region" evidence="1">
    <location>
        <begin position="75"/>
        <end position="140"/>
    </location>
</feature>
<evidence type="ECO:0000313" key="4">
    <source>
        <dbReference type="EMBL" id="MDH0738689.1"/>
    </source>
</evidence>
<name>A0AA42LSC9_9BURK</name>
<protein>
    <submittedName>
        <fullName evidence="4">TraB/VirB10 family protein</fullName>
    </submittedName>
</protein>
<evidence type="ECO:0000256" key="2">
    <source>
        <dbReference type="SAM" id="MobiDB-lite"/>
    </source>
</evidence>
<dbReference type="Pfam" id="PF03743">
    <property type="entry name" value="TrbI"/>
    <property type="match status" value="1"/>
</dbReference>
<dbReference type="RefSeq" id="WP_279996645.1">
    <property type="nucleotide sequence ID" value="NZ_JAOCDZ010000018.1"/>
</dbReference>
<evidence type="ECO:0000256" key="3">
    <source>
        <dbReference type="SAM" id="Phobius"/>
    </source>
</evidence>
<evidence type="ECO:0000313" key="5">
    <source>
        <dbReference type="Proteomes" id="UP001161094"/>
    </source>
</evidence>
<keyword evidence="3" id="KW-0812">Transmembrane</keyword>
<gene>
    <name evidence="4" type="ORF">N5D93_22920</name>
</gene>
<comment type="caution">
    <text evidence="4">The sequence shown here is derived from an EMBL/GenBank/DDBJ whole genome shotgun (WGS) entry which is preliminary data.</text>
</comment>
<sequence length="413" mass="43892">MSEKKGLKDWWNEQGSGVRLGIVGVSFIVVVVLLFILLKPAPKKRVPKNPEPPVSANMLLPKPKDRTVEMLAGDLTAQSKQLKDLGDQIKQEREARKQILGRLEDAIDKIKSAPGADGVSKDILSEVQKLSTRLDSLEGKRELGAGYQLPNAPASSLPSGAPMAAPTASPEVKAIRIRVTENATPKPEEPRTDSEAPGEYVPMTTVFEGHLITGMDAPTDQSAKAKVNAVPGILRVKGISSMPNGHTSQSLNDCRVLVAGYGGLSDERAQLRTESIACIIPNDDPTKEPRVVEAPLDGFVLGEDGRVGVRGRLVSKQGQLIAKTLMAGVLSGFGDALKPTRVQGLDLNPSGSVQTQSVDASTIGNTGLATGLSDAAKSVSEYYLKLADQMMPVLEVDAGRKVTVALKKGFVLK</sequence>
<dbReference type="EMBL" id="JAOCDZ010000018">
    <property type="protein sequence ID" value="MDH0738689.1"/>
    <property type="molecule type" value="Genomic_DNA"/>
</dbReference>
<keyword evidence="3" id="KW-1133">Transmembrane helix</keyword>
<evidence type="ECO:0000256" key="1">
    <source>
        <dbReference type="SAM" id="Coils"/>
    </source>
</evidence>